<gene>
    <name evidence="1" type="ordered locus">BTH_I1616</name>
</gene>
<accession>Q2SY45</accession>
<proteinExistence type="predicted"/>
<evidence type="ECO:0000313" key="2">
    <source>
        <dbReference type="Proteomes" id="UP000001930"/>
    </source>
</evidence>
<dbReference type="AlphaFoldDB" id="Q2SY45"/>
<dbReference type="HOGENOM" id="CLU_2521310_0_0_4"/>
<name>Q2SY45_BURTA</name>
<dbReference type="EMBL" id="CP000086">
    <property type="protein sequence ID" value="ABC36851.1"/>
    <property type="molecule type" value="Genomic_DNA"/>
</dbReference>
<keyword evidence="2" id="KW-1185">Reference proteome</keyword>
<dbReference type="KEGG" id="bte:BTH_I1616"/>
<reference evidence="1 2" key="1">
    <citation type="journal article" date="2005" name="BMC Genomics">
        <title>Bacterial genome adaptation to niches: divergence of the potential virulence genes in three Burkholderia species of different survival strategies.</title>
        <authorList>
            <person name="Kim H.S."/>
            <person name="Schell M.A."/>
            <person name="Yu Y."/>
            <person name="Ulrich R.L."/>
            <person name="Sarria S.H."/>
            <person name="Nierman W.C."/>
            <person name="DeShazer D."/>
        </authorList>
    </citation>
    <scope>NUCLEOTIDE SEQUENCE [LARGE SCALE GENOMIC DNA]</scope>
    <source>
        <strain evidence="2">ATCC 700388 / DSM 13276 / CCUG 48851 / CIP 106301 / E264</strain>
    </source>
</reference>
<dbReference type="Proteomes" id="UP000001930">
    <property type="component" value="Chromosome I"/>
</dbReference>
<sequence length="84" mass="9256">MLTAVLDIAPGCRFVRGRSRARPAGAAPRDAEDETAATMRSRGAHCRAAAIARPPHFDSYVESCASLRDCNVYRREFATVLQQY</sequence>
<evidence type="ECO:0000313" key="1">
    <source>
        <dbReference type="EMBL" id="ABC36851.1"/>
    </source>
</evidence>
<protein>
    <submittedName>
        <fullName evidence="1">Uncharacterized protein</fullName>
    </submittedName>
</protein>
<organism evidence="1 2">
    <name type="scientific">Burkholderia thailandensis (strain ATCC 700388 / DSM 13276 / CCUG 48851 / CIP 106301 / E264)</name>
    <dbReference type="NCBI Taxonomy" id="271848"/>
    <lineage>
        <taxon>Bacteria</taxon>
        <taxon>Pseudomonadati</taxon>
        <taxon>Pseudomonadota</taxon>
        <taxon>Betaproteobacteria</taxon>
        <taxon>Burkholderiales</taxon>
        <taxon>Burkholderiaceae</taxon>
        <taxon>Burkholderia</taxon>
        <taxon>pseudomallei group</taxon>
    </lineage>
</organism>